<dbReference type="VEuPathDB" id="MicrosporidiaDB:VCUG_00309"/>
<evidence type="ECO:0000313" key="2">
    <source>
        <dbReference type="EMBL" id="ELA48268.1"/>
    </source>
</evidence>
<reference evidence="3" key="1">
    <citation type="submission" date="2011-03" db="EMBL/GenBank/DDBJ databases">
        <title>The genome sequence of Vavraia culicis strain floridensis.</title>
        <authorList>
            <consortium name="The Broad Institute Genome Sequencing Platform"/>
            <person name="Cuomo C."/>
            <person name="Becnel J."/>
            <person name="Sanscrainte N."/>
            <person name="Young S.K."/>
            <person name="Zeng Q."/>
            <person name="Gargeya S."/>
            <person name="Fitzgerald M."/>
            <person name="Haas B."/>
            <person name="Abouelleil A."/>
            <person name="Alvarado L."/>
            <person name="Arachchi H.M."/>
            <person name="Berlin A."/>
            <person name="Chapman S.B."/>
            <person name="Gearin G."/>
            <person name="Goldberg J."/>
            <person name="Griggs A."/>
            <person name="Gujja S."/>
            <person name="Hansen M."/>
            <person name="Heiman D."/>
            <person name="Howarth C."/>
            <person name="Larimer J."/>
            <person name="Lui A."/>
            <person name="MacDonald P.J.P."/>
            <person name="McCowen C."/>
            <person name="Montmayeur A."/>
            <person name="Murphy C."/>
            <person name="Neiman D."/>
            <person name="Pearson M."/>
            <person name="Priest M."/>
            <person name="Roberts A."/>
            <person name="Saif S."/>
            <person name="Shea T."/>
            <person name="Sisk P."/>
            <person name="Stolte C."/>
            <person name="Sykes S."/>
            <person name="Wortman J."/>
            <person name="Nusbaum C."/>
            <person name="Birren B."/>
        </authorList>
    </citation>
    <scope>NUCLEOTIDE SEQUENCE [LARGE SCALE GENOMIC DNA]</scope>
    <source>
        <strain evidence="3">floridensis</strain>
    </source>
</reference>
<dbReference type="Proteomes" id="UP000011081">
    <property type="component" value="Unassembled WGS sequence"/>
</dbReference>
<dbReference type="RefSeq" id="XP_008073327.1">
    <property type="nucleotide sequence ID" value="XM_008075136.1"/>
</dbReference>
<sequence>MYKRLACGTKAKSTKNKCVQVEEKHYIPAYKDVFVDVDVSDIEREYHSWLPAYLKINDEHSSMKYVRSRRAETEKTESRTVSENRCDTYGEEEHTKKGMSTLMKVKIVVGTVLVSLIVLSIVCMGCFVYFYRFK</sequence>
<dbReference type="InParanoid" id="L2GYA3"/>
<keyword evidence="1" id="KW-0812">Transmembrane</keyword>
<feature type="transmembrane region" description="Helical" evidence="1">
    <location>
        <begin position="107"/>
        <end position="131"/>
    </location>
</feature>
<organism evidence="2 3">
    <name type="scientific">Vavraia culicis (isolate floridensis)</name>
    <name type="common">Microsporidian parasite</name>
    <dbReference type="NCBI Taxonomy" id="948595"/>
    <lineage>
        <taxon>Eukaryota</taxon>
        <taxon>Fungi</taxon>
        <taxon>Fungi incertae sedis</taxon>
        <taxon>Microsporidia</taxon>
        <taxon>Pleistophoridae</taxon>
        <taxon>Vavraia</taxon>
    </lineage>
</organism>
<keyword evidence="3" id="KW-1185">Reference proteome</keyword>
<accession>L2GYA3</accession>
<keyword evidence="1" id="KW-0472">Membrane</keyword>
<name>L2GYA3_VAVCU</name>
<protein>
    <submittedName>
        <fullName evidence="2">Uncharacterized protein</fullName>
    </submittedName>
</protein>
<dbReference type="HOGENOM" id="CLU_1897781_0_0_1"/>
<evidence type="ECO:0000313" key="3">
    <source>
        <dbReference type="Proteomes" id="UP000011081"/>
    </source>
</evidence>
<evidence type="ECO:0000256" key="1">
    <source>
        <dbReference type="SAM" id="Phobius"/>
    </source>
</evidence>
<dbReference type="EMBL" id="GL877406">
    <property type="protein sequence ID" value="ELA48268.1"/>
    <property type="molecule type" value="Genomic_DNA"/>
</dbReference>
<dbReference type="AlphaFoldDB" id="L2GYA3"/>
<keyword evidence="1" id="KW-1133">Transmembrane helix</keyword>
<gene>
    <name evidence="2" type="ORF">VCUG_00309</name>
</gene>
<proteinExistence type="predicted"/>
<dbReference type="GeneID" id="19878198"/>